<evidence type="ECO:0000313" key="2">
    <source>
        <dbReference type="Proteomes" id="UP000004810"/>
    </source>
</evidence>
<protein>
    <submittedName>
        <fullName evidence="1">Uncharacterized protein</fullName>
    </submittedName>
</protein>
<gene>
    <name evidence="1" type="ORF">WUBG_00727</name>
</gene>
<reference evidence="2" key="1">
    <citation type="submission" date="2012-08" db="EMBL/GenBank/DDBJ databases">
        <title>The Genome Sequence of Wuchereria bancrofti.</title>
        <authorList>
            <person name="Nutman T.B."/>
            <person name="Fink D.L."/>
            <person name="Russ C."/>
            <person name="Young S."/>
            <person name="Zeng Q."/>
            <person name="Koehrsen M."/>
            <person name="Alvarado L."/>
            <person name="Berlin A."/>
            <person name="Chapman S.B."/>
            <person name="Chen Z."/>
            <person name="Freedman E."/>
            <person name="Gellesch M."/>
            <person name="Goldberg J."/>
            <person name="Griggs A."/>
            <person name="Gujja S."/>
            <person name="Heilman E.R."/>
            <person name="Heiman D."/>
            <person name="Hepburn T."/>
            <person name="Howarth C."/>
            <person name="Jen D."/>
            <person name="Larson L."/>
            <person name="Lewis B."/>
            <person name="Mehta T."/>
            <person name="Park D."/>
            <person name="Pearson M."/>
            <person name="Roberts A."/>
            <person name="Saif S."/>
            <person name="Shea T."/>
            <person name="Shenoy N."/>
            <person name="Sisk P."/>
            <person name="Stolte C."/>
            <person name="Sykes S."/>
            <person name="Walk T."/>
            <person name="White J."/>
            <person name="Yandava C."/>
            <person name="Haas B."/>
            <person name="Henn M.R."/>
            <person name="Nusbaum C."/>
            <person name="Birren B."/>
        </authorList>
    </citation>
    <scope>NUCLEOTIDE SEQUENCE [LARGE SCALE GENOMIC DNA]</scope>
    <source>
        <strain evidence="2">NA</strain>
    </source>
</reference>
<name>J9BLG1_WUCBA</name>
<proteinExistence type="predicted"/>
<comment type="caution">
    <text evidence="1">The sequence shown here is derived from an EMBL/GenBank/DDBJ whole genome shotgun (WGS) entry which is preliminary data.</text>
</comment>
<organism evidence="1 2">
    <name type="scientific">Wuchereria bancrofti</name>
    <dbReference type="NCBI Taxonomy" id="6293"/>
    <lineage>
        <taxon>Eukaryota</taxon>
        <taxon>Metazoa</taxon>
        <taxon>Ecdysozoa</taxon>
        <taxon>Nematoda</taxon>
        <taxon>Chromadorea</taxon>
        <taxon>Rhabditida</taxon>
        <taxon>Spirurina</taxon>
        <taxon>Spiruromorpha</taxon>
        <taxon>Filarioidea</taxon>
        <taxon>Onchocercidae</taxon>
        <taxon>Wuchereria</taxon>
    </lineage>
</organism>
<dbReference type="AlphaFoldDB" id="J9BLG1"/>
<feature type="non-terminal residue" evidence="1">
    <location>
        <position position="1"/>
    </location>
</feature>
<dbReference type="Proteomes" id="UP000004810">
    <property type="component" value="Unassembled WGS sequence"/>
</dbReference>
<accession>J9BLG1</accession>
<dbReference type="EMBL" id="ADBV01000135">
    <property type="protein sequence ID" value="EJW88365.1"/>
    <property type="molecule type" value="Genomic_DNA"/>
</dbReference>
<sequence>RFAKIDYSQTAEIILDHFMEWLSKETLEDSDALLLYYCFLARRDRGYRTLTDSEERDEQLLILAVKEAVVHNLFENLDMQLSEFLRYWLTIASRTDRCLNYTVKNGFILSSVLLLEARKLLEGAFELLEYELEKRWMKDAMLSSKYIYEAIRLANIYHEEARQGNWLFKILNRMLSLPESELQEEPGGT</sequence>
<evidence type="ECO:0000313" key="1">
    <source>
        <dbReference type="EMBL" id="EJW88365.1"/>
    </source>
</evidence>